<dbReference type="STRING" id="1759059.ATE48_14285"/>
<organism evidence="11 12">
    <name type="scientific">Candidatus Viadribacter manganicus</name>
    <dbReference type="NCBI Taxonomy" id="1759059"/>
    <lineage>
        <taxon>Bacteria</taxon>
        <taxon>Pseudomonadati</taxon>
        <taxon>Pseudomonadota</taxon>
        <taxon>Alphaproteobacteria</taxon>
        <taxon>Hyphomonadales</taxon>
        <taxon>Hyphomonadaceae</taxon>
        <taxon>Candidatus Viadribacter</taxon>
    </lineage>
</organism>
<gene>
    <name evidence="11" type="ORF">ATE48_14285</name>
</gene>
<dbReference type="Gene3D" id="2.170.130.10">
    <property type="entry name" value="TonB-dependent receptor, plug domain"/>
    <property type="match status" value="1"/>
</dbReference>
<evidence type="ECO:0000256" key="7">
    <source>
        <dbReference type="PROSITE-ProRule" id="PRU01360"/>
    </source>
</evidence>
<feature type="compositionally biased region" description="Low complexity" evidence="8">
    <location>
        <begin position="30"/>
        <end position="41"/>
    </location>
</feature>
<keyword evidence="6 7" id="KW-0998">Cell outer membrane</keyword>
<keyword evidence="9" id="KW-0732">Signal</keyword>
<dbReference type="GO" id="GO:0009279">
    <property type="term" value="C:cell outer membrane"/>
    <property type="evidence" value="ECO:0007669"/>
    <property type="project" value="UniProtKB-SubCell"/>
</dbReference>
<evidence type="ECO:0000256" key="1">
    <source>
        <dbReference type="ARBA" id="ARBA00004571"/>
    </source>
</evidence>
<evidence type="ECO:0000256" key="8">
    <source>
        <dbReference type="SAM" id="MobiDB-lite"/>
    </source>
</evidence>
<dbReference type="PROSITE" id="PS52016">
    <property type="entry name" value="TONB_DEPENDENT_REC_3"/>
    <property type="match status" value="1"/>
</dbReference>
<dbReference type="Gene3D" id="2.40.170.20">
    <property type="entry name" value="TonB-dependent receptor, beta-barrel domain"/>
    <property type="match status" value="1"/>
</dbReference>
<keyword evidence="4 7" id="KW-0812">Transmembrane</keyword>
<feature type="compositionally biased region" description="Low complexity" evidence="8">
    <location>
        <begin position="266"/>
        <end position="283"/>
    </location>
</feature>
<name>A0A1B1AKF8_9PROT</name>
<evidence type="ECO:0000256" key="4">
    <source>
        <dbReference type="ARBA" id="ARBA00022692"/>
    </source>
</evidence>
<keyword evidence="3 7" id="KW-1134">Transmembrane beta strand</keyword>
<dbReference type="InterPro" id="IPR037066">
    <property type="entry name" value="Plug_dom_sf"/>
</dbReference>
<keyword evidence="5 7" id="KW-0472">Membrane</keyword>
<dbReference type="InterPro" id="IPR036942">
    <property type="entry name" value="Beta-barrel_TonB_sf"/>
</dbReference>
<evidence type="ECO:0000256" key="6">
    <source>
        <dbReference type="ARBA" id="ARBA00023237"/>
    </source>
</evidence>
<evidence type="ECO:0000256" key="9">
    <source>
        <dbReference type="SAM" id="SignalP"/>
    </source>
</evidence>
<evidence type="ECO:0000256" key="3">
    <source>
        <dbReference type="ARBA" id="ARBA00022452"/>
    </source>
</evidence>
<feature type="region of interest" description="Disordered" evidence="8">
    <location>
        <begin position="702"/>
        <end position="724"/>
    </location>
</feature>
<accession>A0A1B1AKF8</accession>
<evidence type="ECO:0000259" key="10">
    <source>
        <dbReference type="Pfam" id="PF14905"/>
    </source>
</evidence>
<dbReference type="PANTHER" id="PTHR40980:SF4">
    <property type="entry name" value="TONB-DEPENDENT RECEPTOR-LIKE BETA-BARREL DOMAIN-CONTAINING PROTEIN"/>
    <property type="match status" value="1"/>
</dbReference>
<feature type="signal peptide" evidence="9">
    <location>
        <begin position="1"/>
        <end position="26"/>
    </location>
</feature>
<dbReference type="InterPro" id="IPR041700">
    <property type="entry name" value="OMP_b-brl_3"/>
</dbReference>
<dbReference type="EMBL" id="CP013244">
    <property type="protein sequence ID" value="ANP47000.1"/>
    <property type="molecule type" value="Genomic_DNA"/>
</dbReference>
<keyword evidence="12" id="KW-1185">Reference proteome</keyword>
<feature type="region of interest" description="Disordered" evidence="8">
    <location>
        <begin position="27"/>
        <end position="49"/>
    </location>
</feature>
<dbReference type="PANTHER" id="PTHR40980">
    <property type="entry name" value="PLUG DOMAIN-CONTAINING PROTEIN"/>
    <property type="match status" value="1"/>
</dbReference>
<feature type="domain" description="Outer membrane protein beta-barrel" evidence="10">
    <location>
        <begin position="308"/>
        <end position="701"/>
    </location>
</feature>
<sequence length="724" mass="79212">MSSNNRLTWLLTASFAFLAMSENARAQESAPAPADSQTAAADEAEDEGDDIVVLAERGDEIRIDRRTYTLRDDPVAQSTNMFDILGRIPSVSVAPSGEITLLGASNVTIQINNRPVPGANLEQVLRGLPGGSVERIEVITNPSAQYSSSTSGGIINIITRQRFETGFSGSVQANADSLGSQHLGLAPSYSQGRWTFSGQAGGYSGEYESELHRVRETPPGGPATTETGPTTSTWEGLYLSQLQAAFNPNERLRMSLSGDFGLNNSTQSQLSSLSDSGGPVSSSQALTDSEMHYESVTFDLQQQGNEPRELLKFNTSIDSFVSVSNSTFTITPAGGGGATSYATTRSQDNRSLSSNLDFEQPLPSEQFLTFGAAFEHLEQTTDSSLTPLSGVSIPAYASTLEASAQTSAAYATYQFDVGDWTLLPGLRVESYRREVISGALETDDTNTRAFPSLHVRNELTPHINVDISYSSRIQRPGFDQLDPALRFEDVNRASSGNPNLDPTTTDAYEANVVYQRNGTMFNVTFFDRISQDIISQFTDITPDGVTLTRPVNAGESEQRGLQVMLRGPIVENWRYSLTGSVFSREFDYLSGGTISRREELEYNGVAQIDYRDADQEAVGANQFQFETRFQGPRHGLQTEWDEFVVANFTWRRRLSSRLFGVLTVQDIFDSANRSSQTITDDYYERAEFQSPGTRLRLSLTYQFGSGPQRPPTDQQPGGPPGPSF</sequence>
<evidence type="ECO:0000313" key="12">
    <source>
        <dbReference type="Proteomes" id="UP000092498"/>
    </source>
</evidence>
<dbReference type="AlphaFoldDB" id="A0A1B1AKF8"/>
<comment type="subcellular location">
    <subcellularLocation>
        <location evidence="1 7">Cell outer membrane</location>
        <topology evidence="1 7">Multi-pass membrane protein</topology>
    </subcellularLocation>
</comment>
<dbReference type="InParanoid" id="A0A1B1AKF8"/>
<evidence type="ECO:0000256" key="5">
    <source>
        <dbReference type="ARBA" id="ARBA00023136"/>
    </source>
</evidence>
<dbReference type="Pfam" id="PF14905">
    <property type="entry name" value="OMP_b-brl_3"/>
    <property type="match status" value="1"/>
</dbReference>
<proteinExistence type="inferred from homology"/>
<dbReference type="SUPFAM" id="SSF56935">
    <property type="entry name" value="Porins"/>
    <property type="match status" value="1"/>
</dbReference>
<evidence type="ECO:0000313" key="11">
    <source>
        <dbReference type="EMBL" id="ANP47000.1"/>
    </source>
</evidence>
<protein>
    <recommendedName>
        <fullName evidence="10">Outer membrane protein beta-barrel domain-containing protein</fullName>
    </recommendedName>
</protein>
<reference evidence="11 12" key="1">
    <citation type="submission" date="2015-11" db="EMBL/GenBank/DDBJ databases">
        <title>Whole-Genome Sequence of Candidatus Oderbacter manganicum from the National Park Lower Oder Valley, Germany.</title>
        <authorList>
            <person name="Braun B."/>
            <person name="Liere K."/>
            <person name="Szewzyk U."/>
        </authorList>
    </citation>
    <scope>NUCLEOTIDE SEQUENCE [LARGE SCALE GENOMIC DNA]</scope>
    <source>
        <strain evidence="11 12">OTSz_A_272</strain>
    </source>
</reference>
<keyword evidence="2 7" id="KW-0813">Transport</keyword>
<dbReference type="Proteomes" id="UP000092498">
    <property type="component" value="Chromosome"/>
</dbReference>
<dbReference type="KEGG" id="cbot:ATE48_14285"/>
<evidence type="ECO:0000256" key="2">
    <source>
        <dbReference type="ARBA" id="ARBA00022448"/>
    </source>
</evidence>
<comment type="similarity">
    <text evidence="7">Belongs to the TonB-dependent receptor family.</text>
</comment>
<feature type="region of interest" description="Disordered" evidence="8">
    <location>
        <begin position="266"/>
        <end position="285"/>
    </location>
</feature>
<dbReference type="InterPro" id="IPR039426">
    <property type="entry name" value="TonB-dep_rcpt-like"/>
</dbReference>
<feature type="chain" id="PRO_5008518929" description="Outer membrane protein beta-barrel domain-containing protein" evidence="9">
    <location>
        <begin position="27"/>
        <end position="724"/>
    </location>
</feature>